<dbReference type="OMA" id="MAVAEWY"/>
<keyword evidence="1" id="KW-0175">Coiled coil</keyword>
<feature type="coiled-coil region" evidence="1">
    <location>
        <begin position="103"/>
        <end position="137"/>
    </location>
</feature>
<organism evidence="2 3">
    <name type="scientific">Penicillium nalgiovense</name>
    <dbReference type="NCBI Taxonomy" id="60175"/>
    <lineage>
        <taxon>Eukaryota</taxon>
        <taxon>Fungi</taxon>
        <taxon>Dikarya</taxon>
        <taxon>Ascomycota</taxon>
        <taxon>Pezizomycotina</taxon>
        <taxon>Eurotiomycetes</taxon>
        <taxon>Eurotiomycetidae</taxon>
        <taxon>Eurotiales</taxon>
        <taxon>Aspergillaceae</taxon>
        <taxon>Penicillium</taxon>
    </lineage>
</organism>
<dbReference type="EMBL" id="MOOB01000216">
    <property type="protein sequence ID" value="OQE64982.1"/>
    <property type="molecule type" value="Genomic_DNA"/>
</dbReference>
<accession>A0A1V6WQ57</accession>
<reference evidence="3" key="1">
    <citation type="journal article" date="2017" name="Nat. Microbiol.">
        <title>Global analysis of biosynthetic gene clusters reveals vast potential of secondary metabolite production in Penicillium species.</title>
        <authorList>
            <person name="Nielsen J.C."/>
            <person name="Grijseels S."/>
            <person name="Prigent S."/>
            <person name="Ji B."/>
            <person name="Dainat J."/>
            <person name="Nielsen K.F."/>
            <person name="Frisvad J.C."/>
            <person name="Workman M."/>
            <person name="Nielsen J."/>
        </authorList>
    </citation>
    <scope>NUCLEOTIDE SEQUENCE [LARGE SCALE GENOMIC DNA]</scope>
    <source>
        <strain evidence="3">IBT 13039</strain>
    </source>
</reference>
<gene>
    <name evidence="2" type="ORF">PENNAL_c0216G00301</name>
</gene>
<protein>
    <submittedName>
        <fullName evidence="2">Uncharacterized protein</fullName>
    </submittedName>
</protein>
<dbReference type="STRING" id="60175.A0A1V6WQ57"/>
<sequence length="195" mass="22879">MDEQIQLQGNKKRASWRLTCRTRLAQHIFERLELEVDPSEVRLKTEDECLYAWEIDDPSLEPLFQKHLSKHSVRAYMLLHREVGQKFRAVLAKREKQTDYEMVARIQVENLSLEEKLKAAEAKASHFEEAVRQAEAEIKGRNSIIQEAQMAIQLHQQDILNWMAVAEWYQTKCFQCSNVLGQMMAFLQDTTSELK</sequence>
<proteinExistence type="predicted"/>
<dbReference type="AlphaFoldDB" id="A0A1V6WQ57"/>
<name>A0A1V6WQ57_PENNA</name>
<keyword evidence="3" id="KW-1185">Reference proteome</keyword>
<evidence type="ECO:0000313" key="3">
    <source>
        <dbReference type="Proteomes" id="UP000191691"/>
    </source>
</evidence>
<dbReference type="Proteomes" id="UP000191691">
    <property type="component" value="Unassembled WGS sequence"/>
</dbReference>
<evidence type="ECO:0000313" key="2">
    <source>
        <dbReference type="EMBL" id="OQE64982.1"/>
    </source>
</evidence>
<evidence type="ECO:0000256" key="1">
    <source>
        <dbReference type="SAM" id="Coils"/>
    </source>
</evidence>
<comment type="caution">
    <text evidence="2">The sequence shown here is derived from an EMBL/GenBank/DDBJ whole genome shotgun (WGS) entry which is preliminary data.</text>
</comment>